<evidence type="ECO:0000256" key="1">
    <source>
        <dbReference type="ARBA" id="ARBA00022737"/>
    </source>
</evidence>
<feature type="domain" description="OCA" evidence="8">
    <location>
        <begin position="119"/>
        <end position="141"/>
    </location>
</feature>
<keyword evidence="3 6" id="KW-0040">ANK repeat</keyword>
<dbReference type="GO" id="GO:0010468">
    <property type="term" value="P:regulation of gene expression"/>
    <property type="evidence" value="ECO:0007669"/>
    <property type="project" value="TreeGrafter"/>
</dbReference>
<dbReference type="EMBL" id="VEVO01000015">
    <property type="protein sequence ID" value="KAF0030293.1"/>
    <property type="molecule type" value="Genomic_DNA"/>
</dbReference>
<dbReference type="AlphaFoldDB" id="A0A6A4S7B6"/>
<reference evidence="9 10" key="1">
    <citation type="submission" date="2019-06" db="EMBL/GenBank/DDBJ databases">
        <title>Draft genomes of female and male turbot (Scophthalmus maximus).</title>
        <authorList>
            <person name="Xu H."/>
            <person name="Xu X.-W."/>
            <person name="Shao C."/>
            <person name="Chen S."/>
        </authorList>
    </citation>
    <scope>NUCLEOTIDE SEQUENCE [LARGE SCALE GENOMIC DNA]</scope>
    <source>
        <strain evidence="9">Ysfricsl-2016a</strain>
        <tissue evidence="9">Blood</tissue>
    </source>
</reference>
<feature type="region of interest" description="Disordered" evidence="7">
    <location>
        <begin position="233"/>
        <end position="256"/>
    </location>
</feature>
<evidence type="ECO:0000256" key="6">
    <source>
        <dbReference type="PROSITE-ProRule" id="PRU00023"/>
    </source>
</evidence>
<organism evidence="9 10">
    <name type="scientific">Scophthalmus maximus</name>
    <name type="common">Turbot</name>
    <name type="synonym">Psetta maxima</name>
    <dbReference type="NCBI Taxonomy" id="52904"/>
    <lineage>
        <taxon>Eukaryota</taxon>
        <taxon>Metazoa</taxon>
        <taxon>Chordata</taxon>
        <taxon>Craniata</taxon>
        <taxon>Vertebrata</taxon>
        <taxon>Euteleostomi</taxon>
        <taxon>Actinopterygii</taxon>
        <taxon>Neopterygii</taxon>
        <taxon>Teleostei</taxon>
        <taxon>Neoteleostei</taxon>
        <taxon>Acanthomorphata</taxon>
        <taxon>Carangaria</taxon>
        <taxon>Pleuronectiformes</taxon>
        <taxon>Pleuronectoidei</taxon>
        <taxon>Scophthalmidae</taxon>
        <taxon>Scophthalmus</taxon>
    </lineage>
</organism>
<dbReference type="PANTHER" id="PTHR24124">
    <property type="entry name" value="ANKYRIN REPEAT FAMILY A"/>
    <property type="match status" value="1"/>
</dbReference>
<dbReference type="InterPro" id="IPR047571">
    <property type="entry name" value="OCA"/>
</dbReference>
<feature type="repeat" description="ANK" evidence="6">
    <location>
        <begin position="378"/>
        <end position="410"/>
    </location>
</feature>
<protein>
    <recommendedName>
        <fullName evidence="8">OCA domain-containing protein</fullName>
    </recommendedName>
</protein>
<accession>A0A6A4S7B6</accession>
<gene>
    <name evidence="9" type="ORF">F2P81_017024</name>
</gene>
<comment type="caution">
    <text evidence="9">The sequence shown here is derived from an EMBL/GenBank/DDBJ whole genome shotgun (WGS) entry which is preliminary data.</text>
</comment>
<dbReference type="InterPro" id="IPR002110">
    <property type="entry name" value="Ankyrin_rpt"/>
</dbReference>
<dbReference type="GO" id="GO:0070974">
    <property type="term" value="F:POU domain binding"/>
    <property type="evidence" value="ECO:0007669"/>
    <property type="project" value="InterPro"/>
</dbReference>
<dbReference type="Pfam" id="PF13637">
    <property type="entry name" value="Ank_4"/>
    <property type="match status" value="1"/>
</dbReference>
<dbReference type="PROSITE" id="PS52003">
    <property type="entry name" value="OCA"/>
    <property type="match status" value="1"/>
</dbReference>
<dbReference type="SMART" id="SM00248">
    <property type="entry name" value="ANK"/>
    <property type="match status" value="3"/>
</dbReference>
<dbReference type="PROSITE" id="PS50088">
    <property type="entry name" value="ANK_REPEAT"/>
    <property type="match status" value="1"/>
</dbReference>
<dbReference type="InterPro" id="IPR036770">
    <property type="entry name" value="Ankyrin_rpt-contain_sf"/>
</dbReference>
<evidence type="ECO:0000259" key="8">
    <source>
        <dbReference type="PROSITE" id="PS52003"/>
    </source>
</evidence>
<evidence type="ECO:0000256" key="7">
    <source>
        <dbReference type="SAM" id="MobiDB-lite"/>
    </source>
</evidence>
<proteinExistence type="predicted"/>
<keyword evidence="4" id="KW-0010">Activator</keyword>
<evidence type="ECO:0000256" key="4">
    <source>
        <dbReference type="ARBA" id="ARBA00023159"/>
    </source>
</evidence>
<sequence>MLSDVFLHQCYVTQNASLRQGQGSYLTGCFFSRVLFEACSSDLRVSDAMGGRVTLKTMRGRFKRANWSDGTADVAAGSCPLPGETAAAPGEPDTPPPVFTVREARGSKKDGRRSIYGGDKVYLGVRVKMPVRDLLRNKRLAQGLEPQDFRLFKACVQLPGLMKYCFVKCNLMSSPLFARNIKTVQGGVKKRVKTRAGCQTTKRKLPTKSLEELAIIVEVLEEDLRTSNTYRSRFSDVPVSPGQSPTGYNSEDSDEMIPSPRSYMTYSLGMGEYYHQAPSPPGFTHTSITGVERDGGAGEEWFDPQSHNWNLNCSEFFWTQLQKEESQLRAISDAALLATDEHCRTALHKVACVGKRSLGYAIAKRMAALNSLDLKDSDGMTALLHAANHNHHLIVADLICLGASVNETNHSGKSCLHLSAEKGYVRVLEVLKHTMMDGVYVNVEATDNCGMSVLQCASVALKATVCELESSRSPSHTRLHTLRQEQMMETLECLLHMGSYLHTMILMCYRREIISVVCEW</sequence>
<keyword evidence="2" id="KW-0805">Transcription regulation</keyword>
<keyword evidence="5" id="KW-0804">Transcription</keyword>
<dbReference type="PANTHER" id="PTHR24124:SF8">
    <property type="entry name" value="OCA DOMAIN-CONTAINING PROTEIN"/>
    <property type="match status" value="1"/>
</dbReference>
<dbReference type="Proteomes" id="UP000438429">
    <property type="component" value="Unassembled WGS sequence"/>
</dbReference>
<evidence type="ECO:0000313" key="9">
    <source>
        <dbReference type="EMBL" id="KAF0030293.1"/>
    </source>
</evidence>
<evidence type="ECO:0000313" key="10">
    <source>
        <dbReference type="Proteomes" id="UP000438429"/>
    </source>
</evidence>
<dbReference type="GO" id="GO:0003677">
    <property type="term" value="F:DNA binding"/>
    <property type="evidence" value="ECO:0007669"/>
    <property type="project" value="InterPro"/>
</dbReference>
<evidence type="ECO:0000256" key="2">
    <source>
        <dbReference type="ARBA" id="ARBA00023015"/>
    </source>
</evidence>
<evidence type="ECO:0000256" key="3">
    <source>
        <dbReference type="ARBA" id="ARBA00023043"/>
    </source>
</evidence>
<dbReference type="GO" id="GO:0005634">
    <property type="term" value="C:nucleus"/>
    <property type="evidence" value="ECO:0007669"/>
    <property type="project" value="TreeGrafter"/>
</dbReference>
<name>A0A6A4S7B6_SCOMX</name>
<dbReference type="Gene3D" id="1.25.40.20">
    <property type="entry name" value="Ankyrin repeat-containing domain"/>
    <property type="match status" value="1"/>
</dbReference>
<evidence type="ECO:0000256" key="5">
    <source>
        <dbReference type="ARBA" id="ARBA00023163"/>
    </source>
</evidence>
<feature type="compositionally biased region" description="Polar residues" evidence="7">
    <location>
        <begin position="241"/>
        <end position="250"/>
    </location>
</feature>
<dbReference type="SUPFAM" id="SSF48403">
    <property type="entry name" value="Ankyrin repeat"/>
    <property type="match status" value="1"/>
</dbReference>
<keyword evidence="1" id="KW-0677">Repeat</keyword>